<dbReference type="Proteomes" id="UP001529510">
    <property type="component" value="Unassembled WGS sequence"/>
</dbReference>
<evidence type="ECO:0000313" key="2">
    <source>
        <dbReference type="EMBL" id="KAL0192226.1"/>
    </source>
</evidence>
<proteinExistence type="predicted"/>
<sequence>MTAYPPWRMETLSPGSTAHLESIQGAQVDLFASRESSHCQLSMTEAPHGRDTLAHSWPRGLLKYIFPPVSLLAQTLCKIREDEEQVLLVVPYWPTQTWFANLMLLATAPPWKDGHDLAPTTRSVEPARLASGQDV</sequence>
<evidence type="ECO:0000313" key="3">
    <source>
        <dbReference type="Proteomes" id="UP001529510"/>
    </source>
</evidence>
<protein>
    <submittedName>
        <fullName evidence="2">Uncharacterized protein</fullName>
    </submittedName>
</protein>
<name>A0ABD0R3H0_CIRMR</name>
<comment type="caution">
    <text evidence="2">The sequence shown here is derived from an EMBL/GenBank/DDBJ whole genome shotgun (WGS) entry which is preliminary data.</text>
</comment>
<feature type="non-terminal residue" evidence="2">
    <location>
        <position position="135"/>
    </location>
</feature>
<organism evidence="2 3">
    <name type="scientific">Cirrhinus mrigala</name>
    <name type="common">Mrigala</name>
    <dbReference type="NCBI Taxonomy" id="683832"/>
    <lineage>
        <taxon>Eukaryota</taxon>
        <taxon>Metazoa</taxon>
        <taxon>Chordata</taxon>
        <taxon>Craniata</taxon>
        <taxon>Vertebrata</taxon>
        <taxon>Euteleostomi</taxon>
        <taxon>Actinopterygii</taxon>
        <taxon>Neopterygii</taxon>
        <taxon>Teleostei</taxon>
        <taxon>Ostariophysi</taxon>
        <taxon>Cypriniformes</taxon>
        <taxon>Cyprinidae</taxon>
        <taxon>Labeoninae</taxon>
        <taxon>Labeonini</taxon>
        <taxon>Cirrhinus</taxon>
    </lineage>
</organism>
<feature type="region of interest" description="Disordered" evidence="1">
    <location>
        <begin position="116"/>
        <end position="135"/>
    </location>
</feature>
<keyword evidence="3" id="KW-1185">Reference proteome</keyword>
<dbReference type="AlphaFoldDB" id="A0ABD0R3H0"/>
<gene>
    <name evidence="2" type="ORF">M9458_010522</name>
</gene>
<accession>A0ABD0R3H0</accession>
<evidence type="ECO:0000256" key="1">
    <source>
        <dbReference type="SAM" id="MobiDB-lite"/>
    </source>
</evidence>
<dbReference type="EMBL" id="JAMKFB020000005">
    <property type="protein sequence ID" value="KAL0192226.1"/>
    <property type="molecule type" value="Genomic_DNA"/>
</dbReference>
<reference evidence="2 3" key="1">
    <citation type="submission" date="2024-05" db="EMBL/GenBank/DDBJ databases">
        <title>Genome sequencing and assembly of Indian major carp, Cirrhinus mrigala (Hamilton, 1822).</title>
        <authorList>
            <person name="Mohindra V."/>
            <person name="Chowdhury L.M."/>
            <person name="Lal K."/>
            <person name="Jena J.K."/>
        </authorList>
    </citation>
    <scope>NUCLEOTIDE SEQUENCE [LARGE SCALE GENOMIC DNA]</scope>
    <source>
        <strain evidence="2">CM1030</strain>
        <tissue evidence="2">Blood</tissue>
    </source>
</reference>